<organism evidence="6 7">
    <name type="scientific">Micromonospora andamanensis</name>
    <dbReference type="NCBI Taxonomy" id="1287068"/>
    <lineage>
        <taxon>Bacteria</taxon>
        <taxon>Bacillati</taxon>
        <taxon>Actinomycetota</taxon>
        <taxon>Actinomycetes</taxon>
        <taxon>Micromonosporales</taxon>
        <taxon>Micromonosporaceae</taxon>
        <taxon>Micromonospora</taxon>
    </lineage>
</organism>
<dbReference type="InterPro" id="IPR001647">
    <property type="entry name" value="HTH_TetR"/>
</dbReference>
<dbReference type="SUPFAM" id="SSF48498">
    <property type="entry name" value="Tetracyclin repressor-like, C-terminal domain"/>
    <property type="match status" value="1"/>
</dbReference>
<evidence type="ECO:0000313" key="6">
    <source>
        <dbReference type="EMBL" id="GIJ09753.1"/>
    </source>
</evidence>
<name>A0ABQ4HVV0_9ACTN</name>
<keyword evidence="3" id="KW-0804">Transcription</keyword>
<feature type="DNA-binding region" description="H-T-H motif" evidence="4">
    <location>
        <begin position="74"/>
        <end position="93"/>
    </location>
</feature>
<dbReference type="EMBL" id="BOOZ01000014">
    <property type="protein sequence ID" value="GIJ09753.1"/>
    <property type="molecule type" value="Genomic_DNA"/>
</dbReference>
<dbReference type="PROSITE" id="PS50977">
    <property type="entry name" value="HTH_TETR_2"/>
    <property type="match status" value="1"/>
</dbReference>
<dbReference type="InterPro" id="IPR009057">
    <property type="entry name" value="Homeodomain-like_sf"/>
</dbReference>
<keyword evidence="7" id="KW-1185">Reference proteome</keyword>
<keyword evidence="1" id="KW-0805">Transcription regulation</keyword>
<evidence type="ECO:0000256" key="1">
    <source>
        <dbReference type="ARBA" id="ARBA00023015"/>
    </source>
</evidence>
<dbReference type="Pfam" id="PF00440">
    <property type="entry name" value="TetR_N"/>
    <property type="match status" value="1"/>
</dbReference>
<evidence type="ECO:0000256" key="2">
    <source>
        <dbReference type="ARBA" id="ARBA00023125"/>
    </source>
</evidence>
<protein>
    <recommendedName>
        <fullName evidence="5">HTH tetR-type domain-containing protein</fullName>
    </recommendedName>
</protein>
<sequence>MTCAQCGRDLGTPLRTGRPRRYCSRSCQGRAYRRRRDNGRLSALARHPHVKSNAEHMIEVATTLADTQGVDGLTLRAIARHAGQPFSAVQHAFGSRDRLVAALVQHLLAPHHAGPHRDPPVEKLARLAEQEWQVYRAHPWLVDILASTRPPLVPAVLDMAGASVEAFVALGLSPAIALRRYLALNAYIQGMALLLHAEQREGADPGITYRSWWAEQIRRLDRTGSQRRHPWLGDVTAGTPPETFDADAAFRDGLHRVLIGLTHTA</sequence>
<keyword evidence="2 4" id="KW-0238">DNA-binding</keyword>
<gene>
    <name evidence="6" type="ORF">Van01_29670</name>
</gene>
<feature type="domain" description="HTH tetR-type" evidence="5">
    <location>
        <begin position="51"/>
        <end position="111"/>
    </location>
</feature>
<evidence type="ECO:0000256" key="3">
    <source>
        <dbReference type="ARBA" id="ARBA00023163"/>
    </source>
</evidence>
<dbReference type="InterPro" id="IPR036271">
    <property type="entry name" value="Tet_transcr_reg_TetR-rel_C_sf"/>
</dbReference>
<dbReference type="Pfam" id="PF02909">
    <property type="entry name" value="TetR_C_1"/>
    <property type="match status" value="1"/>
</dbReference>
<evidence type="ECO:0000259" key="5">
    <source>
        <dbReference type="PROSITE" id="PS50977"/>
    </source>
</evidence>
<reference evidence="6 7" key="1">
    <citation type="submission" date="2021-01" db="EMBL/GenBank/DDBJ databases">
        <title>Whole genome shotgun sequence of Verrucosispora andamanensis NBRC 109075.</title>
        <authorList>
            <person name="Komaki H."/>
            <person name="Tamura T."/>
        </authorList>
    </citation>
    <scope>NUCLEOTIDE SEQUENCE [LARGE SCALE GENOMIC DNA]</scope>
    <source>
        <strain evidence="6 7">NBRC 109075</strain>
    </source>
</reference>
<dbReference type="Proteomes" id="UP000647017">
    <property type="component" value="Unassembled WGS sequence"/>
</dbReference>
<accession>A0ABQ4HVV0</accession>
<dbReference type="InterPro" id="IPR004111">
    <property type="entry name" value="Repressor_TetR_C"/>
</dbReference>
<comment type="caution">
    <text evidence="6">The sequence shown here is derived from an EMBL/GenBank/DDBJ whole genome shotgun (WGS) entry which is preliminary data.</text>
</comment>
<dbReference type="Gene3D" id="1.10.357.10">
    <property type="entry name" value="Tetracycline Repressor, domain 2"/>
    <property type="match status" value="1"/>
</dbReference>
<evidence type="ECO:0000256" key="4">
    <source>
        <dbReference type="PROSITE-ProRule" id="PRU00335"/>
    </source>
</evidence>
<proteinExistence type="predicted"/>
<dbReference type="SUPFAM" id="SSF46689">
    <property type="entry name" value="Homeodomain-like"/>
    <property type="match status" value="1"/>
</dbReference>
<dbReference type="Gene3D" id="1.10.10.60">
    <property type="entry name" value="Homeodomain-like"/>
    <property type="match status" value="1"/>
</dbReference>
<evidence type="ECO:0000313" key="7">
    <source>
        <dbReference type="Proteomes" id="UP000647017"/>
    </source>
</evidence>